<keyword evidence="2" id="KW-0472">Membrane</keyword>
<proteinExistence type="inferred from homology"/>
<evidence type="ECO:0000256" key="3">
    <source>
        <dbReference type="ARBA" id="ARBA00023139"/>
    </source>
</evidence>
<evidence type="ECO:0000313" key="10">
    <source>
        <dbReference type="Proteomes" id="UP000324298"/>
    </source>
</evidence>
<dbReference type="SMART" id="SM00028">
    <property type="entry name" value="TPR"/>
    <property type="match status" value="4"/>
</dbReference>
<dbReference type="AlphaFoldDB" id="A0A5A9XL49"/>
<accession>A0A5A9XL49</accession>
<dbReference type="RefSeq" id="WP_149306708.1">
    <property type="nucleotide sequence ID" value="NZ_SRSD01000003.1"/>
</dbReference>
<keyword evidence="3" id="KW-0564">Palmitate</keyword>
<evidence type="ECO:0000256" key="1">
    <source>
        <dbReference type="ARBA" id="ARBA00022729"/>
    </source>
</evidence>
<dbReference type="HAMAP" id="MF_00922">
    <property type="entry name" value="OM_assembly_BamD"/>
    <property type="match status" value="1"/>
</dbReference>
<feature type="domain" description="Outer membrane lipoprotein BamD-like" evidence="8">
    <location>
        <begin position="29"/>
        <end position="222"/>
    </location>
</feature>
<evidence type="ECO:0000313" key="9">
    <source>
        <dbReference type="EMBL" id="KAA0893393.1"/>
    </source>
</evidence>
<dbReference type="InterPro" id="IPR019734">
    <property type="entry name" value="TPR_rpt"/>
</dbReference>
<sequence>MKSLLSAIAIGTLAASLLQGCASPPVNTSPDELYKDGEQSFQKGRYENAVASWKKVKESYKSPELTAKAEIGIADAYFLNRDYIEAAAAYEDFRKLHPKHERADYALFRQGLSYYKQINRIDTDQTPVKNALAILESYLKLYPGGEHIQEAQERVRDCKDKQLQYEIYVGRFYLRTEKYPAAIARFEEALKTFPGLQHNDELLYYLGTAYQEAGQREKSREAFDRLVREFPGSTFVARIPKAAGK</sequence>
<dbReference type="SUPFAM" id="SSF48452">
    <property type="entry name" value="TPR-like"/>
    <property type="match status" value="1"/>
</dbReference>
<evidence type="ECO:0000256" key="7">
    <source>
        <dbReference type="SAM" id="SignalP"/>
    </source>
</evidence>
<keyword evidence="10" id="KW-1185">Reference proteome</keyword>
<dbReference type="PROSITE" id="PS50005">
    <property type="entry name" value="TPR"/>
    <property type="match status" value="2"/>
</dbReference>
<evidence type="ECO:0000256" key="5">
    <source>
        <dbReference type="ARBA" id="ARBA00023288"/>
    </source>
</evidence>
<name>A0A5A9XL49_9BACT</name>
<keyword evidence="5" id="KW-0449">Lipoprotein</keyword>
<dbReference type="OrthoDB" id="9781894at2"/>
<organism evidence="9 10">
    <name type="scientific">Oryzomonas rubra</name>
    <dbReference type="NCBI Taxonomy" id="2509454"/>
    <lineage>
        <taxon>Bacteria</taxon>
        <taxon>Pseudomonadati</taxon>
        <taxon>Thermodesulfobacteriota</taxon>
        <taxon>Desulfuromonadia</taxon>
        <taxon>Geobacterales</taxon>
        <taxon>Geobacteraceae</taxon>
        <taxon>Oryzomonas</taxon>
    </lineage>
</organism>
<dbReference type="PROSITE" id="PS51257">
    <property type="entry name" value="PROKAR_LIPOPROTEIN"/>
    <property type="match status" value="1"/>
</dbReference>
<comment type="caution">
    <text evidence="9">The sequence shown here is derived from an EMBL/GenBank/DDBJ whole genome shotgun (WGS) entry which is preliminary data.</text>
</comment>
<gene>
    <name evidence="9" type="ORF">ET418_06170</name>
</gene>
<dbReference type="EMBL" id="SRSD01000003">
    <property type="protein sequence ID" value="KAA0893393.1"/>
    <property type="molecule type" value="Genomic_DNA"/>
</dbReference>
<dbReference type="PANTHER" id="PTHR37423">
    <property type="entry name" value="SOLUBLE LYTIC MUREIN TRANSGLYCOSYLASE-RELATED"/>
    <property type="match status" value="1"/>
</dbReference>
<feature type="repeat" description="TPR" evidence="6">
    <location>
        <begin position="163"/>
        <end position="196"/>
    </location>
</feature>
<dbReference type="GO" id="GO:1990063">
    <property type="term" value="C:Bam protein complex"/>
    <property type="evidence" value="ECO:0007669"/>
    <property type="project" value="TreeGrafter"/>
</dbReference>
<keyword evidence="1 7" id="KW-0732">Signal</keyword>
<dbReference type="PANTHER" id="PTHR37423:SF1">
    <property type="entry name" value="OUTER MEMBRANE PROTEIN ASSEMBLY FACTOR BAMD"/>
    <property type="match status" value="1"/>
</dbReference>
<dbReference type="Gene3D" id="1.25.40.10">
    <property type="entry name" value="Tetratricopeptide repeat domain"/>
    <property type="match status" value="1"/>
</dbReference>
<dbReference type="InterPro" id="IPR011990">
    <property type="entry name" value="TPR-like_helical_dom_sf"/>
</dbReference>
<keyword evidence="6" id="KW-0802">TPR repeat</keyword>
<dbReference type="Proteomes" id="UP000324298">
    <property type="component" value="Unassembled WGS sequence"/>
</dbReference>
<evidence type="ECO:0000259" key="8">
    <source>
        <dbReference type="Pfam" id="PF13525"/>
    </source>
</evidence>
<dbReference type="InterPro" id="IPR017689">
    <property type="entry name" value="BamD"/>
</dbReference>
<evidence type="ECO:0000256" key="6">
    <source>
        <dbReference type="PROSITE-ProRule" id="PRU00339"/>
    </source>
</evidence>
<keyword evidence="4" id="KW-0998">Cell outer membrane</keyword>
<evidence type="ECO:0000256" key="2">
    <source>
        <dbReference type="ARBA" id="ARBA00023136"/>
    </source>
</evidence>
<feature type="repeat" description="TPR" evidence="6">
    <location>
        <begin position="200"/>
        <end position="233"/>
    </location>
</feature>
<feature type="signal peptide" evidence="7">
    <location>
        <begin position="1"/>
        <end position="22"/>
    </location>
</feature>
<protein>
    <submittedName>
        <fullName evidence="9">Outer membrane protein assembly factor BamD</fullName>
    </submittedName>
</protein>
<dbReference type="GO" id="GO:0051205">
    <property type="term" value="P:protein insertion into membrane"/>
    <property type="evidence" value="ECO:0007669"/>
    <property type="project" value="TreeGrafter"/>
</dbReference>
<feature type="chain" id="PRO_5023271298" evidence="7">
    <location>
        <begin position="23"/>
        <end position="245"/>
    </location>
</feature>
<dbReference type="NCBIfam" id="TIGR03302">
    <property type="entry name" value="OM_YfiO"/>
    <property type="match status" value="1"/>
</dbReference>
<reference evidence="9 10" key="1">
    <citation type="submission" date="2019-04" db="EMBL/GenBank/DDBJ databases">
        <title>Geobacter ruber sp. nov., ferric-reducing bacteria isolated from paddy soil.</title>
        <authorList>
            <person name="Xu Z."/>
            <person name="Masuda Y."/>
            <person name="Itoh H."/>
            <person name="Senoo K."/>
        </authorList>
    </citation>
    <scope>NUCLEOTIDE SEQUENCE [LARGE SCALE GENOMIC DNA]</scope>
    <source>
        <strain evidence="9 10">Red88</strain>
    </source>
</reference>
<dbReference type="InterPro" id="IPR039565">
    <property type="entry name" value="BamD-like"/>
</dbReference>
<evidence type="ECO:0000256" key="4">
    <source>
        <dbReference type="ARBA" id="ARBA00023237"/>
    </source>
</evidence>
<dbReference type="Pfam" id="PF13525">
    <property type="entry name" value="YfiO"/>
    <property type="match status" value="1"/>
</dbReference>